<dbReference type="CDD" id="cd00044">
    <property type="entry name" value="CysPc"/>
    <property type="match status" value="1"/>
</dbReference>
<dbReference type="Gene3D" id="3.90.70.10">
    <property type="entry name" value="Cysteine proteinases"/>
    <property type="match status" value="1"/>
</dbReference>
<evidence type="ECO:0000256" key="1">
    <source>
        <dbReference type="ARBA" id="ARBA00007623"/>
    </source>
</evidence>
<keyword evidence="2 6" id="KW-0645">Protease</keyword>
<evidence type="ECO:0000256" key="6">
    <source>
        <dbReference type="PROSITE-ProRule" id="PRU00239"/>
    </source>
</evidence>
<organism evidence="8 9">
    <name type="scientific">Eolophus roseicapilla</name>
    <name type="common">Galah cockatoo</name>
    <name type="synonym">Cacatua roseicapilla</name>
    <dbReference type="NCBI Taxonomy" id="176039"/>
    <lineage>
        <taxon>Eukaryota</taxon>
        <taxon>Metazoa</taxon>
        <taxon>Chordata</taxon>
        <taxon>Craniata</taxon>
        <taxon>Vertebrata</taxon>
        <taxon>Euteleostomi</taxon>
        <taxon>Archelosauria</taxon>
        <taxon>Archosauria</taxon>
        <taxon>Dinosauria</taxon>
        <taxon>Saurischia</taxon>
        <taxon>Theropoda</taxon>
        <taxon>Coelurosauria</taxon>
        <taxon>Aves</taxon>
        <taxon>Neognathae</taxon>
        <taxon>Neoaves</taxon>
        <taxon>Telluraves</taxon>
        <taxon>Australaves</taxon>
        <taxon>Psittaciformes</taxon>
        <taxon>Cacatuidae</taxon>
        <taxon>Eolophus</taxon>
    </lineage>
</organism>
<protein>
    <submittedName>
        <fullName evidence="8">CAN5 protein</fullName>
    </submittedName>
</protein>
<dbReference type="EMBL" id="WBNI01003545">
    <property type="protein sequence ID" value="NXD73871.1"/>
    <property type="molecule type" value="Genomic_DNA"/>
</dbReference>
<dbReference type="Proteomes" id="UP000637704">
    <property type="component" value="Unassembled WGS sequence"/>
</dbReference>
<dbReference type="InterPro" id="IPR000169">
    <property type="entry name" value="Pept_cys_AS"/>
</dbReference>
<comment type="similarity">
    <text evidence="1">Belongs to the peptidase C2 family.</text>
</comment>
<feature type="active site" evidence="5 6">
    <location>
        <position position="252"/>
    </location>
</feature>
<dbReference type="SUPFAM" id="SSF54001">
    <property type="entry name" value="Cysteine proteinases"/>
    <property type="match status" value="1"/>
</dbReference>
<dbReference type="PANTHER" id="PTHR10183:SF381">
    <property type="entry name" value="CALPAIN-6"/>
    <property type="match status" value="1"/>
</dbReference>
<dbReference type="GO" id="GO:0006508">
    <property type="term" value="P:proteolysis"/>
    <property type="evidence" value="ECO:0007669"/>
    <property type="project" value="UniProtKB-KW"/>
</dbReference>
<evidence type="ECO:0000256" key="2">
    <source>
        <dbReference type="ARBA" id="ARBA00022670"/>
    </source>
</evidence>
<dbReference type="GO" id="GO:0004198">
    <property type="term" value="F:calcium-dependent cysteine-type endopeptidase activity"/>
    <property type="evidence" value="ECO:0007669"/>
    <property type="project" value="InterPro"/>
</dbReference>
<feature type="domain" description="Calpain catalytic" evidence="7">
    <location>
        <begin position="26"/>
        <end position="324"/>
    </location>
</feature>
<evidence type="ECO:0000256" key="4">
    <source>
        <dbReference type="ARBA" id="ARBA00022807"/>
    </source>
</evidence>
<keyword evidence="4 6" id="KW-0788">Thiol protease</keyword>
<dbReference type="PANTHER" id="PTHR10183">
    <property type="entry name" value="CALPAIN"/>
    <property type="match status" value="1"/>
</dbReference>
<feature type="active site" evidence="5 6">
    <location>
        <position position="284"/>
    </location>
</feature>
<keyword evidence="3 6" id="KW-0378">Hydrolase</keyword>
<evidence type="ECO:0000256" key="3">
    <source>
        <dbReference type="ARBA" id="ARBA00022801"/>
    </source>
</evidence>
<feature type="active site" evidence="5 6">
    <location>
        <position position="81"/>
    </location>
</feature>
<dbReference type="GO" id="GO:0005737">
    <property type="term" value="C:cytoplasm"/>
    <property type="evidence" value="ECO:0007669"/>
    <property type="project" value="TreeGrafter"/>
</dbReference>
<evidence type="ECO:0000259" key="7">
    <source>
        <dbReference type="PROSITE" id="PS50203"/>
    </source>
</evidence>
<dbReference type="PROSITE" id="PS00139">
    <property type="entry name" value="THIOL_PROTEASE_CYS"/>
    <property type="match status" value="1"/>
</dbReference>
<dbReference type="Pfam" id="PF00648">
    <property type="entry name" value="Peptidase_C2"/>
    <property type="match status" value="1"/>
</dbReference>
<accession>A0A851YHI8</accession>
<dbReference type="InterPro" id="IPR001300">
    <property type="entry name" value="Peptidase_C2_calpain_cat"/>
</dbReference>
<gene>
    <name evidence="8" type="primary">Capn5_1</name>
    <name evidence="8" type="ORF">EOLROS_R02929</name>
</gene>
<dbReference type="InterPro" id="IPR022684">
    <property type="entry name" value="Calpain_cysteine_protease"/>
</dbReference>
<proteinExistence type="inferred from homology"/>
<keyword evidence="9" id="KW-1185">Reference proteome</keyword>
<evidence type="ECO:0000256" key="5">
    <source>
        <dbReference type="PIRSR" id="PIRSR622684-1"/>
    </source>
</evidence>
<dbReference type="PROSITE" id="PS50203">
    <property type="entry name" value="CALPAIN_CAT"/>
    <property type="match status" value="1"/>
</dbReference>
<sequence length="324" mass="37084">MSSSVQLFRDQKYHELKGQCIQQRRLFEDPEFPASDESLFYQSASRRKVEWKRPKDLCEDPHLFVNGISSHDLHQGTLGNCWFVAACSCLALRKNLWQQVIPDFNEQEWDPKNPEKYAGIFRFRFWCFGEWTEVVVDDLLPTMDGKLIYCHSNVKNEFWSALLEKAYAKLAGSYEALDGGSAADAIVDFTGAVAESIDLVQGKYGEIISEQMKLFEDLLKVHKRGGLISCYIAASSGSTSEVETEMGLVIGHAYSVTAIRKLRLGERLIFSFKAEKLFMIRLRNPWGKREWNGAWSDSSEEWKKVSSSERKSLGLTLENDGEFW</sequence>
<dbReference type="SMART" id="SM00230">
    <property type="entry name" value="CysPc"/>
    <property type="match status" value="1"/>
</dbReference>
<name>A0A851YHI8_EOLRO</name>
<evidence type="ECO:0000313" key="9">
    <source>
        <dbReference type="Proteomes" id="UP000637704"/>
    </source>
</evidence>
<dbReference type="AlphaFoldDB" id="A0A851YHI8"/>
<evidence type="ECO:0000313" key="8">
    <source>
        <dbReference type="EMBL" id="NXD73871.1"/>
    </source>
</evidence>
<reference evidence="8" key="1">
    <citation type="submission" date="2019-09" db="EMBL/GenBank/DDBJ databases">
        <title>Bird 10,000 Genomes (B10K) Project - Family phase.</title>
        <authorList>
            <person name="Zhang G."/>
        </authorList>
    </citation>
    <scope>NUCLEOTIDE SEQUENCE</scope>
    <source>
        <strain evidence="8">B10K-DU-025-06</strain>
        <tissue evidence="8">Mixed tissue sample</tissue>
    </source>
</reference>
<comment type="caution">
    <text evidence="8">The sequence shown here is derived from an EMBL/GenBank/DDBJ whole genome shotgun (WGS) entry which is preliminary data.</text>
</comment>
<feature type="non-terminal residue" evidence="8">
    <location>
        <position position="1"/>
    </location>
</feature>
<feature type="non-terminal residue" evidence="8">
    <location>
        <position position="324"/>
    </location>
</feature>
<dbReference type="PRINTS" id="PR00704">
    <property type="entry name" value="CALPAIN"/>
</dbReference>
<dbReference type="InterPro" id="IPR038765">
    <property type="entry name" value="Papain-like_cys_pep_sf"/>
</dbReference>